<dbReference type="PROSITE" id="PS51186">
    <property type="entry name" value="GNAT"/>
    <property type="match status" value="1"/>
</dbReference>
<keyword evidence="1" id="KW-0046">Antibiotic resistance</keyword>
<dbReference type="Gene3D" id="3.40.630.30">
    <property type="match status" value="1"/>
</dbReference>
<sequence length="180" mass="21371">MILQKNQLVVRKVEVEDADKLVQWLSDERVLFFYGGRDQPQDLKMVKDQYLSKPDETVIRCMIEWDQVPIGYIKYYPLEEDKRRAYGYPQQVAAWGMDQFIGEPTYWNRGIGTQLVQGMVEHLVKEEKAEVIVVDPQIRNTRAIRCYEKCGFVRVRMLPRHTLHEGVWQNCWLMAYSDHT</sequence>
<dbReference type="GO" id="GO:0046677">
    <property type="term" value="P:response to antibiotic"/>
    <property type="evidence" value="ECO:0007669"/>
    <property type="project" value="UniProtKB-KW"/>
</dbReference>
<dbReference type="Pfam" id="PF13523">
    <property type="entry name" value="Acetyltransf_8"/>
    <property type="match status" value="1"/>
</dbReference>
<keyword evidence="3" id="KW-0808">Transferase</keyword>
<dbReference type="RefSeq" id="WP_173220675.1">
    <property type="nucleotide sequence ID" value="NZ_CP048104.1"/>
</dbReference>
<dbReference type="CDD" id="cd04301">
    <property type="entry name" value="NAT_SF"/>
    <property type="match status" value="1"/>
</dbReference>
<dbReference type="SUPFAM" id="SSF55729">
    <property type="entry name" value="Acyl-CoA N-acyltransferases (Nat)"/>
    <property type="match status" value="1"/>
</dbReference>
<proteinExistence type="predicted"/>
<protein>
    <submittedName>
        <fullName evidence="3">Acetyltransferase</fullName>
    </submittedName>
</protein>
<evidence type="ECO:0000313" key="4">
    <source>
        <dbReference type="Proteomes" id="UP000503088"/>
    </source>
</evidence>
<organism evidence="3 4">
    <name type="scientific">Kroppenstedtia pulmonis</name>
    <dbReference type="NCBI Taxonomy" id="1380685"/>
    <lineage>
        <taxon>Bacteria</taxon>
        <taxon>Bacillati</taxon>
        <taxon>Bacillota</taxon>
        <taxon>Bacilli</taxon>
        <taxon>Bacillales</taxon>
        <taxon>Thermoactinomycetaceae</taxon>
        <taxon>Kroppenstedtia</taxon>
    </lineage>
</organism>
<dbReference type="PANTHER" id="PTHR31438:SF1">
    <property type="entry name" value="LYSINE N-ACYLTRANSFERASE C17G9.06C-RELATED"/>
    <property type="match status" value="1"/>
</dbReference>
<dbReference type="AlphaFoldDB" id="A0A7D4CE91"/>
<dbReference type="EMBL" id="CP048104">
    <property type="protein sequence ID" value="QKG83694.1"/>
    <property type="molecule type" value="Genomic_DNA"/>
</dbReference>
<keyword evidence="4" id="KW-1185">Reference proteome</keyword>
<name>A0A7D4CE91_9BACL</name>
<dbReference type="InterPro" id="IPR016181">
    <property type="entry name" value="Acyl_CoA_acyltransferase"/>
</dbReference>
<dbReference type="Proteomes" id="UP000503088">
    <property type="component" value="Chromosome"/>
</dbReference>
<dbReference type="InterPro" id="IPR000182">
    <property type="entry name" value="GNAT_dom"/>
</dbReference>
<evidence type="ECO:0000313" key="3">
    <source>
        <dbReference type="EMBL" id="QKG83694.1"/>
    </source>
</evidence>
<dbReference type="GO" id="GO:0016410">
    <property type="term" value="F:N-acyltransferase activity"/>
    <property type="evidence" value="ECO:0007669"/>
    <property type="project" value="TreeGrafter"/>
</dbReference>
<evidence type="ECO:0000259" key="2">
    <source>
        <dbReference type="PROSITE" id="PS51186"/>
    </source>
</evidence>
<dbReference type="PANTHER" id="PTHR31438">
    <property type="entry name" value="LYSINE N-ACYLTRANSFERASE C17G9.06C-RELATED"/>
    <property type="match status" value="1"/>
</dbReference>
<reference evidence="3 4" key="1">
    <citation type="submission" date="2020-01" db="EMBL/GenBank/DDBJ databases">
        <authorList>
            <person name="Gulvik C.A."/>
            <person name="Batra D.G."/>
        </authorList>
    </citation>
    <scope>NUCLEOTIDE SEQUENCE [LARGE SCALE GENOMIC DNA]</scope>
    <source>
        <strain evidence="3 4">W9323</strain>
    </source>
</reference>
<dbReference type="KEGG" id="kpul:GXN76_03855"/>
<accession>A0A7D4CE91</accession>
<evidence type="ECO:0000256" key="1">
    <source>
        <dbReference type="ARBA" id="ARBA00023251"/>
    </source>
</evidence>
<gene>
    <name evidence="3" type="ORF">GXN76_03855</name>
</gene>
<feature type="domain" description="N-acetyltransferase" evidence="2">
    <location>
        <begin position="8"/>
        <end position="179"/>
    </location>
</feature>